<dbReference type="OMA" id="DFDHANI"/>
<comment type="function">
    <text evidence="4">Exhibits 3'-exonuclease activities and apurinic/apyrimidinic (AP) endonuclease (in vitro). Show preferential AP endonuclease activity on double-stranded DNA substrates and 3'- exonuclease activity on single-stranded DNA.</text>
</comment>
<comment type="similarity">
    <text evidence="1">Belongs to the metallo-dependent hydrolases superfamily. TatD-type hydrolase family.</text>
</comment>
<dbReference type="GO" id="GO:0046872">
    <property type="term" value="F:metal ion binding"/>
    <property type="evidence" value="ECO:0007669"/>
    <property type="project" value="UniProtKB-KW"/>
</dbReference>
<dbReference type="InterPro" id="IPR032466">
    <property type="entry name" value="Metal_Hydrolase"/>
</dbReference>
<dbReference type="InterPro" id="IPR001130">
    <property type="entry name" value="TatD-like"/>
</dbReference>
<dbReference type="Gene3D" id="3.20.20.140">
    <property type="entry name" value="Metal-dependent hydrolases"/>
    <property type="match status" value="1"/>
</dbReference>
<evidence type="ECO:0000313" key="6">
    <source>
        <dbReference type="Proteomes" id="UP000472273"/>
    </source>
</evidence>
<dbReference type="Ensembl" id="ENSPTXT00000019668.1">
    <property type="protein sequence ID" value="ENSPTXP00000019084.1"/>
    <property type="gene ID" value="ENSPTXG00000013178.1"/>
</dbReference>
<protein>
    <recommendedName>
        <fullName evidence="7">TatD DNase domain containing 3</fullName>
    </recommendedName>
</protein>
<dbReference type="Pfam" id="PF01026">
    <property type="entry name" value="TatD_DNase"/>
    <property type="match status" value="1"/>
</dbReference>
<dbReference type="SUPFAM" id="SSF51556">
    <property type="entry name" value="Metallo-dependent hydrolases"/>
    <property type="match status" value="1"/>
</dbReference>
<organism evidence="5 6">
    <name type="scientific">Pseudonaja textilis</name>
    <name type="common">Eastern brown snake</name>
    <dbReference type="NCBI Taxonomy" id="8673"/>
    <lineage>
        <taxon>Eukaryota</taxon>
        <taxon>Metazoa</taxon>
        <taxon>Chordata</taxon>
        <taxon>Craniata</taxon>
        <taxon>Vertebrata</taxon>
        <taxon>Euteleostomi</taxon>
        <taxon>Lepidosauria</taxon>
        <taxon>Squamata</taxon>
        <taxon>Bifurcata</taxon>
        <taxon>Unidentata</taxon>
        <taxon>Episquamata</taxon>
        <taxon>Toxicofera</taxon>
        <taxon>Serpentes</taxon>
        <taxon>Colubroidea</taxon>
        <taxon>Elapidae</taxon>
        <taxon>Hydrophiinae</taxon>
        <taxon>Pseudonaja</taxon>
    </lineage>
</organism>
<reference evidence="5" key="2">
    <citation type="submission" date="2025-09" db="UniProtKB">
        <authorList>
            <consortium name="Ensembl"/>
        </authorList>
    </citation>
    <scope>IDENTIFICATION</scope>
</reference>
<sequence length="54" mass="5958">MGAVDCHCHLAAPEFQRDIESVLEDAKKSSVLALVVVAEHSGDFTKIIQLSERY</sequence>
<reference evidence="5" key="1">
    <citation type="submission" date="2025-08" db="UniProtKB">
        <authorList>
            <consortium name="Ensembl"/>
        </authorList>
    </citation>
    <scope>IDENTIFICATION</scope>
</reference>
<evidence type="ECO:0008006" key="7">
    <source>
        <dbReference type="Google" id="ProtNLM"/>
    </source>
</evidence>
<dbReference type="Proteomes" id="UP000472273">
    <property type="component" value="Unplaced"/>
</dbReference>
<evidence type="ECO:0000313" key="5">
    <source>
        <dbReference type="Ensembl" id="ENSPTXP00000019084.1"/>
    </source>
</evidence>
<keyword evidence="2" id="KW-0479">Metal-binding</keyword>
<evidence type="ECO:0000256" key="1">
    <source>
        <dbReference type="ARBA" id="ARBA00009275"/>
    </source>
</evidence>
<dbReference type="AlphaFoldDB" id="A0A670Z7F5"/>
<dbReference type="PANTHER" id="PTHR46317:SF7">
    <property type="entry name" value="DEOXYRIBONUCLEASE TATDN3-RELATED"/>
    <property type="match status" value="1"/>
</dbReference>
<evidence type="ECO:0000256" key="4">
    <source>
        <dbReference type="ARBA" id="ARBA00093287"/>
    </source>
</evidence>
<dbReference type="GeneTree" id="ENSGT00940000174268"/>
<evidence type="ECO:0000256" key="2">
    <source>
        <dbReference type="ARBA" id="ARBA00022723"/>
    </source>
</evidence>
<keyword evidence="6" id="KW-1185">Reference proteome</keyword>
<proteinExistence type="inferred from homology"/>
<name>A0A670Z7F5_PSETE</name>
<keyword evidence="3" id="KW-0378">Hydrolase</keyword>
<evidence type="ECO:0000256" key="3">
    <source>
        <dbReference type="ARBA" id="ARBA00022801"/>
    </source>
</evidence>
<accession>A0A670Z7F5</accession>
<dbReference type="GO" id="GO:0016788">
    <property type="term" value="F:hydrolase activity, acting on ester bonds"/>
    <property type="evidence" value="ECO:0007669"/>
    <property type="project" value="InterPro"/>
</dbReference>
<dbReference type="PANTHER" id="PTHR46317">
    <property type="entry name" value="HYDROLASE OF PHP SUPERFAMILY-RELATED PROTEIN"/>
    <property type="match status" value="1"/>
</dbReference>